<keyword evidence="1" id="KW-0175">Coiled coil</keyword>
<keyword evidence="4" id="KW-1185">Reference proteome</keyword>
<dbReference type="Proteomes" id="UP001497623">
    <property type="component" value="Unassembled WGS sequence"/>
</dbReference>
<evidence type="ECO:0000256" key="2">
    <source>
        <dbReference type="SAM" id="SignalP"/>
    </source>
</evidence>
<evidence type="ECO:0000313" key="4">
    <source>
        <dbReference type="Proteomes" id="UP001497623"/>
    </source>
</evidence>
<feature type="signal peptide" evidence="2">
    <location>
        <begin position="1"/>
        <end position="19"/>
    </location>
</feature>
<accession>A0AAV2RQY9</accession>
<dbReference type="EMBL" id="CAXKWB010027218">
    <property type="protein sequence ID" value="CAL4131553.1"/>
    <property type="molecule type" value="Genomic_DNA"/>
</dbReference>
<keyword evidence="2" id="KW-0732">Signal</keyword>
<comment type="caution">
    <text evidence="3">The sequence shown here is derived from an EMBL/GenBank/DDBJ whole genome shotgun (WGS) entry which is preliminary data.</text>
</comment>
<gene>
    <name evidence="3" type="ORF">MNOR_LOCUS26788</name>
</gene>
<sequence length="102" mass="11407">MEFQVLVLICVVLLSGCLGLSLDAAESLHKKGENLTAELEEEYSKWSSDLAKLRHDDHHDDHHHFYTAECKDHNAQCSKWKANGLCSSPTAEMLCTRSCTAC</sequence>
<reference evidence="3 4" key="1">
    <citation type="submission" date="2024-05" db="EMBL/GenBank/DDBJ databases">
        <authorList>
            <person name="Wallberg A."/>
        </authorList>
    </citation>
    <scope>NUCLEOTIDE SEQUENCE [LARGE SCALE GENOMIC DNA]</scope>
</reference>
<feature type="coiled-coil region" evidence="1">
    <location>
        <begin position="22"/>
        <end position="56"/>
    </location>
</feature>
<feature type="chain" id="PRO_5043494998" description="ShKT domain-containing protein" evidence="2">
    <location>
        <begin position="20"/>
        <end position="102"/>
    </location>
</feature>
<organism evidence="3 4">
    <name type="scientific">Meganyctiphanes norvegica</name>
    <name type="common">Northern krill</name>
    <name type="synonym">Thysanopoda norvegica</name>
    <dbReference type="NCBI Taxonomy" id="48144"/>
    <lineage>
        <taxon>Eukaryota</taxon>
        <taxon>Metazoa</taxon>
        <taxon>Ecdysozoa</taxon>
        <taxon>Arthropoda</taxon>
        <taxon>Crustacea</taxon>
        <taxon>Multicrustacea</taxon>
        <taxon>Malacostraca</taxon>
        <taxon>Eumalacostraca</taxon>
        <taxon>Eucarida</taxon>
        <taxon>Euphausiacea</taxon>
        <taxon>Euphausiidae</taxon>
        <taxon>Meganyctiphanes</taxon>
    </lineage>
</organism>
<protein>
    <recommendedName>
        <fullName evidence="5">ShKT domain-containing protein</fullName>
    </recommendedName>
</protein>
<evidence type="ECO:0000256" key="1">
    <source>
        <dbReference type="SAM" id="Coils"/>
    </source>
</evidence>
<proteinExistence type="predicted"/>
<name>A0AAV2RQY9_MEGNR</name>
<evidence type="ECO:0008006" key="5">
    <source>
        <dbReference type="Google" id="ProtNLM"/>
    </source>
</evidence>
<dbReference type="AlphaFoldDB" id="A0AAV2RQY9"/>
<feature type="non-terminal residue" evidence="3">
    <location>
        <position position="102"/>
    </location>
</feature>
<evidence type="ECO:0000313" key="3">
    <source>
        <dbReference type="EMBL" id="CAL4131553.1"/>
    </source>
</evidence>